<organism evidence="1 2">
    <name type="scientific">Clostridium botulinum</name>
    <dbReference type="NCBI Taxonomy" id="1491"/>
    <lineage>
        <taxon>Bacteria</taxon>
        <taxon>Bacillati</taxon>
        <taxon>Bacillota</taxon>
        <taxon>Clostridia</taxon>
        <taxon>Eubacteriales</taxon>
        <taxon>Clostridiaceae</taxon>
        <taxon>Clostridium</taxon>
    </lineage>
</organism>
<evidence type="ECO:0008006" key="3">
    <source>
        <dbReference type="Google" id="ProtNLM"/>
    </source>
</evidence>
<name>A0A9Q1UX08_CLOBO</name>
<dbReference type="OrthoDB" id="2053609at2"/>
<gene>
    <name evidence="1" type="ORF">ADU74_11805</name>
</gene>
<dbReference type="AlphaFoldDB" id="A0A9Q1UX08"/>
<reference evidence="1 2" key="1">
    <citation type="submission" date="2015-07" db="EMBL/GenBank/DDBJ databases">
        <title>Draft genome sequences of 17 French Clostridium botulinum group III.</title>
        <authorList>
            <person name="Woudstra C."/>
            <person name="Le Marechal C."/>
            <person name="Souillard R."/>
            <person name="Bayon-Auboyer M.-H."/>
            <person name="Dessouter D."/>
            <person name="Fach P."/>
        </authorList>
    </citation>
    <scope>NUCLEOTIDE SEQUENCE [LARGE SCALE GENOMIC DNA]</scope>
    <source>
        <strain evidence="1 2">12LNRI-CD</strain>
    </source>
</reference>
<dbReference type="PIRSF" id="PIRSF014543">
    <property type="entry name" value="UCP014543"/>
    <property type="match status" value="1"/>
</dbReference>
<dbReference type="Proteomes" id="UP000037540">
    <property type="component" value="Unassembled WGS sequence"/>
</dbReference>
<dbReference type="InterPro" id="IPR016621">
    <property type="entry name" value="UCP014543"/>
</dbReference>
<dbReference type="Pfam" id="PF12646">
    <property type="entry name" value="DUF3783"/>
    <property type="match status" value="1"/>
</dbReference>
<accession>A0A9Q1UX08</accession>
<proteinExistence type="predicted"/>
<comment type="caution">
    <text evidence="1">The sequence shown here is derived from an EMBL/GenBank/DDBJ whole genome shotgun (WGS) entry which is preliminary data.</text>
</comment>
<evidence type="ECO:0000313" key="1">
    <source>
        <dbReference type="EMBL" id="KOA83868.1"/>
    </source>
</evidence>
<dbReference type="EMBL" id="LGVR01000076">
    <property type="protein sequence ID" value="KOA83868.1"/>
    <property type="molecule type" value="Genomic_DNA"/>
</dbReference>
<evidence type="ECO:0000313" key="2">
    <source>
        <dbReference type="Proteomes" id="UP000037540"/>
    </source>
</evidence>
<sequence length="126" mass="14837">MTESNRKVLLVYGFNENEKRSLKKLVMENKIPSYKCINKNMATTSLECILNDVNKNIYEGELPKEKVVLFNNCKDKDITKAISSIKEIFHQNTIFAMITETSIKWSFKDLLDHLIEEREWFKNNSK</sequence>
<dbReference type="RefSeq" id="WP_013726557.1">
    <property type="nucleotide sequence ID" value="NZ_LGVO01000060.1"/>
</dbReference>
<protein>
    <recommendedName>
        <fullName evidence="3">DUF3783 domain-containing protein</fullName>
    </recommendedName>
</protein>